<dbReference type="InterPro" id="IPR025242">
    <property type="entry name" value="DUF4193"/>
</dbReference>
<keyword evidence="3" id="KW-1185">Reference proteome</keyword>
<proteinExistence type="predicted"/>
<evidence type="ECO:0000313" key="2">
    <source>
        <dbReference type="EMBL" id="RSX55790.1"/>
    </source>
</evidence>
<dbReference type="Proteomes" id="UP000287609">
    <property type="component" value="Unassembled WGS sequence"/>
</dbReference>
<evidence type="ECO:0000256" key="1">
    <source>
        <dbReference type="SAM" id="MobiDB-lite"/>
    </source>
</evidence>
<reference evidence="2 3" key="1">
    <citation type="submission" date="2018-09" db="EMBL/GenBank/DDBJ databases">
        <title>Characterization of the phylogenetic diversity of five novel species belonging to the genus Bifidobacterium.</title>
        <authorList>
            <person name="Lugli G.A."/>
            <person name="Duranti S."/>
            <person name="Milani C."/>
        </authorList>
    </citation>
    <scope>NUCLEOTIDE SEQUENCE [LARGE SCALE GENOMIC DNA]</scope>
    <source>
        <strain evidence="2 3">2036B</strain>
    </source>
</reference>
<protein>
    <submittedName>
        <fullName evidence="2">dUTPase</fullName>
    </submittedName>
</protein>
<name>A0A430FSG0_9BIFI</name>
<evidence type="ECO:0000313" key="3">
    <source>
        <dbReference type="Proteomes" id="UP000287609"/>
    </source>
</evidence>
<dbReference type="EMBL" id="QXGM01000001">
    <property type="protein sequence ID" value="RSX55790.1"/>
    <property type="molecule type" value="Genomic_DNA"/>
</dbReference>
<feature type="region of interest" description="Disordered" evidence="1">
    <location>
        <begin position="13"/>
        <end position="52"/>
    </location>
</feature>
<gene>
    <name evidence="2" type="ORF">D2E26_0353</name>
</gene>
<comment type="caution">
    <text evidence="2">The sequence shown here is derived from an EMBL/GenBank/DDBJ whole genome shotgun (WGS) entry which is preliminary data.</text>
</comment>
<dbReference type="Pfam" id="PF13834">
    <property type="entry name" value="DUF4193"/>
    <property type="match status" value="1"/>
</dbReference>
<sequence>MVKVRDAVERIAMAQDYDSPRNTDEDEESLQALGKSSQDASNGMDDDENAIAEDYELPGADLSNEDASVTVIPMQGDEFICSECFLVKHRSQLAYTTDDGQPVCEECAA</sequence>
<accession>A0A430FSG0</accession>
<organism evidence="2 3">
    <name type="scientific">Bifidobacterium dolichotidis</name>
    <dbReference type="NCBI Taxonomy" id="2306976"/>
    <lineage>
        <taxon>Bacteria</taxon>
        <taxon>Bacillati</taxon>
        <taxon>Actinomycetota</taxon>
        <taxon>Actinomycetes</taxon>
        <taxon>Bifidobacteriales</taxon>
        <taxon>Bifidobacteriaceae</taxon>
        <taxon>Bifidobacterium</taxon>
    </lineage>
</organism>
<dbReference type="AlphaFoldDB" id="A0A430FSG0"/>